<feature type="transmembrane region" description="Helical" evidence="12">
    <location>
        <begin position="142"/>
        <end position="163"/>
    </location>
</feature>
<accession>A0AAT9JTH4</accession>
<keyword evidence="11" id="KW-0739">Sodium transport</keyword>
<evidence type="ECO:0000256" key="10">
    <source>
        <dbReference type="ARBA" id="ARBA00023136"/>
    </source>
</evidence>
<keyword evidence="7 12" id="KW-1133">Transmembrane helix</keyword>
<dbReference type="GO" id="GO:0015385">
    <property type="term" value="F:sodium:proton antiporter activity"/>
    <property type="evidence" value="ECO:0007669"/>
    <property type="project" value="InterPro"/>
</dbReference>
<feature type="transmembrane region" description="Helical" evidence="12">
    <location>
        <begin position="421"/>
        <end position="444"/>
    </location>
</feature>
<dbReference type="GO" id="GO:0051453">
    <property type="term" value="P:regulation of intracellular pH"/>
    <property type="evidence" value="ECO:0007669"/>
    <property type="project" value="TreeGrafter"/>
</dbReference>
<gene>
    <name evidence="14" type="ORF">EKO22_00230</name>
</gene>
<dbReference type="AlphaFoldDB" id="A0AAT9JTH4"/>
<keyword evidence="4" id="KW-0050">Antiport</keyword>
<dbReference type="PANTHER" id="PTHR10110:SF195">
    <property type="entry name" value="NA(+)_H(+) ANTIPORTER NHAS2"/>
    <property type="match status" value="1"/>
</dbReference>
<feature type="transmembrane region" description="Helical" evidence="12">
    <location>
        <begin position="270"/>
        <end position="286"/>
    </location>
</feature>
<dbReference type="InterPro" id="IPR018422">
    <property type="entry name" value="Cation/H_exchanger_CPA1"/>
</dbReference>
<dbReference type="EMBL" id="CP034671">
    <property type="protein sequence ID" value="QFZ91012.2"/>
    <property type="molecule type" value="Genomic_DNA"/>
</dbReference>
<reference evidence="14" key="1">
    <citation type="submission" date="2024-01" db="EMBL/GenBank/DDBJ databases">
        <title>Synechococcus elongatus PCC 11802, a close yet different native of Synechococcus elongatus PCC 11801.</title>
        <authorList>
            <person name="Jaiswal D."/>
            <person name="Sengupta A."/>
            <person name="Sengupta S."/>
            <person name="Pakrasi H.B."/>
            <person name="Wangikar P."/>
        </authorList>
    </citation>
    <scope>NUCLEOTIDE SEQUENCE</scope>
    <source>
        <strain evidence="14">PCC 11802</strain>
    </source>
</reference>
<dbReference type="Gene3D" id="1.20.1530.20">
    <property type="match status" value="1"/>
</dbReference>
<sequence>MILARRFGGDRNPALNAIASPSLHPVLPHTRGRSPPAPTVLTLLLANLPPNSSSSISEPSANLATTLTICLLGATIVALISRRCRIPYVTGLVLAGLAITDVLPQKLGIDSGLILNLFLPILVFQAAINTDISRLRSSWPPISVLAGPGILIATAVTATILKFGLGLNWIAALLVGSILAITDTVSVIAVFREVTVPSRLATIVEGESLFNDGVALVIFGLVVELQAGEQVTVLGAVQSFFVVILGGGLLGLATGYLASGLFRALADDSLSGVLLTVAVAFGTFQLGEALDVSGVVAVVVAGLTVGALALDRAQSPSSRLTLLNFWEYAAFCVNTFIFLFIGVEVDPKSLLQTLPAVLLAIVAYQLARLVTVYPLMALVNRFDRPVPVRWQHVLFLGNIKGSLSMVLALSLPATLNGRSELVNLVFGVVLLSLVGQGLSLPWLVKRLKVATRSTRSQEAEQLQAQLIAGKAVQAELSSLYDAGVLPKAIHEELRARYQLAIAGAEQSLRGLYNRRSTDLRSSAAPPSSMLQRRLLLVEKNALLESVRKGILTDESISDRLQVIDAALLQAEVD</sequence>
<feature type="transmembrane region" description="Helical" evidence="12">
    <location>
        <begin position="169"/>
        <end position="191"/>
    </location>
</feature>
<evidence type="ECO:0000256" key="7">
    <source>
        <dbReference type="ARBA" id="ARBA00022989"/>
    </source>
</evidence>
<feature type="transmembrane region" description="Helical" evidence="12">
    <location>
        <begin position="322"/>
        <end position="343"/>
    </location>
</feature>
<evidence type="ECO:0000256" key="3">
    <source>
        <dbReference type="ARBA" id="ARBA00022448"/>
    </source>
</evidence>
<protein>
    <submittedName>
        <fullName evidence="14">Sodium:proton antiporter</fullName>
    </submittedName>
</protein>
<evidence type="ECO:0000256" key="2">
    <source>
        <dbReference type="ARBA" id="ARBA00007367"/>
    </source>
</evidence>
<keyword evidence="6 12" id="KW-0812">Transmembrane</keyword>
<keyword evidence="8" id="KW-0915">Sodium</keyword>
<dbReference type="GO" id="GO:0098719">
    <property type="term" value="P:sodium ion import across plasma membrane"/>
    <property type="evidence" value="ECO:0007669"/>
    <property type="project" value="TreeGrafter"/>
</dbReference>
<name>A0AAT9JTH4_SYNEL</name>
<evidence type="ECO:0000256" key="6">
    <source>
        <dbReference type="ARBA" id="ARBA00022692"/>
    </source>
</evidence>
<feature type="transmembrane region" description="Helical" evidence="12">
    <location>
        <begin position="355"/>
        <end position="380"/>
    </location>
</feature>
<comment type="subcellular location">
    <subcellularLocation>
        <location evidence="1">Cell membrane</location>
        <topology evidence="1">Multi-pass membrane protein</topology>
    </subcellularLocation>
</comment>
<feature type="domain" description="Cation/H+ exchanger transmembrane" evidence="13">
    <location>
        <begin position="73"/>
        <end position="445"/>
    </location>
</feature>
<feature type="transmembrane region" description="Helical" evidence="12">
    <location>
        <begin position="392"/>
        <end position="415"/>
    </location>
</feature>
<dbReference type="GO" id="GO:0005886">
    <property type="term" value="C:plasma membrane"/>
    <property type="evidence" value="ECO:0007669"/>
    <property type="project" value="UniProtKB-SubCell"/>
</dbReference>
<dbReference type="Pfam" id="PF00999">
    <property type="entry name" value="Na_H_Exchanger"/>
    <property type="match status" value="1"/>
</dbReference>
<proteinExistence type="inferred from homology"/>
<keyword evidence="3" id="KW-0813">Transport</keyword>
<feature type="transmembrane region" description="Helical" evidence="12">
    <location>
        <begin position="235"/>
        <end position="258"/>
    </location>
</feature>
<evidence type="ECO:0000256" key="12">
    <source>
        <dbReference type="SAM" id="Phobius"/>
    </source>
</evidence>
<feature type="transmembrane region" description="Helical" evidence="12">
    <location>
        <begin position="292"/>
        <end position="310"/>
    </location>
</feature>
<dbReference type="InterPro" id="IPR006153">
    <property type="entry name" value="Cation/H_exchanger_TM"/>
</dbReference>
<organism evidence="14">
    <name type="scientific">Synechococcus elongatus PCC 11802</name>
    <dbReference type="NCBI Taxonomy" id="2283154"/>
    <lineage>
        <taxon>Bacteria</taxon>
        <taxon>Bacillati</taxon>
        <taxon>Cyanobacteriota</taxon>
        <taxon>Cyanophyceae</taxon>
        <taxon>Synechococcales</taxon>
        <taxon>Synechococcaceae</taxon>
        <taxon>Synechococcus</taxon>
    </lineage>
</organism>
<feature type="transmembrane region" description="Helical" evidence="12">
    <location>
        <begin position="203"/>
        <end position="223"/>
    </location>
</feature>
<comment type="similarity">
    <text evidence="2">Belongs to the monovalent cation:proton antiporter 1 (CPA1) transporter (TC 2.A.36) family.</text>
</comment>
<evidence type="ECO:0000256" key="11">
    <source>
        <dbReference type="ARBA" id="ARBA00023201"/>
    </source>
</evidence>
<evidence type="ECO:0000256" key="1">
    <source>
        <dbReference type="ARBA" id="ARBA00004651"/>
    </source>
</evidence>
<dbReference type="GO" id="GO:0015386">
    <property type="term" value="F:potassium:proton antiporter activity"/>
    <property type="evidence" value="ECO:0007669"/>
    <property type="project" value="TreeGrafter"/>
</dbReference>
<dbReference type="RefSeq" id="WP_228382957.1">
    <property type="nucleotide sequence ID" value="NZ_CP034671.2"/>
</dbReference>
<evidence type="ECO:0000313" key="14">
    <source>
        <dbReference type="EMBL" id="QFZ91012.2"/>
    </source>
</evidence>
<keyword evidence="9" id="KW-0406">Ion transport</keyword>
<keyword evidence="10 12" id="KW-0472">Membrane</keyword>
<evidence type="ECO:0000256" key="8">
    <source>
        <dbReference type="ARBA" id="ARBA00023053"/>
    </source>
</evidence>
<evidence type="ECO:0000259" key="13">
    <source>
        <dbReference type="Pfam" id="PF00999"/>
    </source>
</evidence>
<evidence type="ECO:0000256" key="9">
    <source>
        <dbReference type="ARBA" id="ARBA00023065"/>
    </source>
</evidence>
<dbReference type="InterPro" id="IPR038770">
    <property type="entry name" value="Na+/solute_symporter_sf"/>
</dbReference>
<evidence type="ECO:0000256" key="4">
    <source>
        <dbReference type="ARBA" id="ARBA00022449"/>
    </source>
</evidence>
<keyword evidence="5" id="KW-1003">Cell membrane</keyword>
<evidence type="ECO:0000256" key="5">
    <source>
        <dbReference type="ARBA" id="ARBA00022475"/>
    </source>
</evidence>
<feature type="transmembrane region" description="Helical" evidence="12">
    <location>
        <begin position="88"/>
        <end position="107"/>
    </location>
</feature>
<dbReference type="PANTHER" id="PTHR10110">
    <property type="entry name" value="SODIUM/HYDROGEN EXCHANGER"/>
    <property type="match status" value="1"/>
</dbReference>
<feature type="transmembrane region" description="Helical" evidence="12">
    <location>
        <begin position="113"/>
        <end position="130"/>
    </location>
</feature>
<feature type="transmembrane region" description="Helical" evidence="12">
    <location>
        <begin position="61"/>
        <end position="81"/>
    </location>
</feature>